<keyword evidence="4" id="KW-1185">Reference proteome</keyword>
<dbReference type="Proteomes" id="UP001148786">
    <property type="component" value="Unassembled WGS sequence"/>
</dbReference>
<protein>
    <submittedName>
        <fullName evidence="3">Uncharacterized protein</fullName>
    </submittedName>
</protein>
<dbReference type="GO" id="GO:0140662">
    <property type="term" value="F:ATP-dependent protein folding chaperone"/>
    <property type="evidence" value="ECO:0007669"/>
    <property type="project" value="InterPro"/>
</dbReference>
<evidence type="ECO:0000313" key="4">
    <source>
        <dbReference type="Proteomes" id="UP001148786"/>
    </source>
</evidence>
<dbReference type="PANTHER" id="PTHR19375">
    <property type="entry name" value="HEAT SHOCK PROTEIN 70KDA"/>
    <property type="match status" value="1"/>
</dbReference>
<gene>
    <name evidence="3" type="ORF">NLJ89_g3281</name>
</gene>
<proteinExistence type="predicted"/>
<sequence length="364" mass="38842">MPFVAGISLPSLSSGSLISTQLLSHDDPAYSHAFETKIGDDLQNAFAELVAALPEKPVQLTLSLPSNLSEDEKNSVASKAKATGLQVSRTFDNIHTAQSGLVREAHAPRNELILELGPSFATARLVSTEVEDDVRMSDTAKEIHLQVAATDPISQLVDPILAHLKEIPTDSGSELSRIVIRVDTPLARSAAERSLYYYRDSIADKLVFNVAPLRVGIAKADGFVLTVIPRSNTLPQHKSALLTTSKDDQTKVVVKVVVGISPRVADNATIAELVLDGLAPRAKGVARVKVTVDVEQEGKTRIVAEDVDGTASAAVELKGITGDSLTWESVEAILAGLPKLVRDDVAQQAEDEWVGEEAQGALPE</sequence>
<keyword evidence="2" id="KW-0067">ATP-binding</keyword>
<dbReference type="GO" id="GO:0005524">
    <property type="term" value="F:ATP binding"/>
    <property type="evidence" value="ECO:0007669"/>
    <property type="project" value="UniProtKB-KW"/>
</dbReference>
<evidence type="ECO:0000313" key="3">
    <source>
        <dbReference type="EMBL" id="KAJ3512853.1"/>
    </source>
</evidence>
<reference evidence="3" key="1">
    <citation type="submission" date="2022-07" db="EMBL/GenBank/DDBJ databases">
        <title>Genome Sequence of Agrocybe chaxingu.</title>
        <authorList>
            <person name="Buettner E."/>
        </authorList>
    </citation>
    <scope>NUCLEOTIDE SEQUENCE</scope>
    <source>
        <strain evidence="3">MP-N11</strain>
    </source>
</reference>
<comment type="caution">
    <text evidence="3">The sequence shown here is derived from an EMBL/GenBank/DDBJ whole genome shotgun (WGS) entry which is preliminary data.</text>
</comment>
<evidence type="ECO:0000256" key="1">
    <source>
        <dbReference type="ARBA" id="ARBA00022741"/>
    </source>
</evidence>
<dbReference type="EMBL" id="JANKHO010000232">
    <property type="protein sequence ID" value="KAJ3512853.1"/>
    <property type="molecule type" value="Genomic_DNA"/>
</dbReference>
<keyword evidence="1" id="KW-0547">Nucleotide-binding</keyword>
<name>A0A9W8MVM9_9AGAR</name>
<dbReference type="Pfam" id="PF00012">
    <property type="entry name" value="HSP70"/>
    <property type="match status" value="1"/>
</dbReference>
<accession>A0A9W8MVM9</accession>
<organism evidence="3 4">
    <name type="scientific">Agrocybe chaxingu</name>
    <dbReference type="NCBI Taxonomy" id="84603"/>
    <lineage>
        <taxon>Eukaryota</taxon>
        <taxon>Fungi</taxon>
        <taxon>Dikarya</taxon>
        <taxon>Basidiomycota</taxon>
        <taxon>Agaricomycotina</taxon>
        <taxon>Agaricomycetes</taxon>
        <taxon>Agaricomycetidae</taxon>
        <taxon>Agaricales</taxon>
        <taxon>Agaricineae</taxon>
        <taxon>Strophariaceae</taxon>
        <taxon>Agrocybe</taxon>
    </lineage>
</organism>
<dbReference type="SUPFAM" id="SSF100920">
    <property type="entry name" value="Heat shock protein 70kD (HSP70), peptide-binding domain"/>
    <property type="match status" value="1"/>
</dbReference>
<dbReference type="InterPro" id="IPR013126">
    <property type="entry name" value="Hsp_70_fam"/>
</dbReference>
<dbReference type="AlphaFoldDB" id="A0A9W8MVM9"/>
<evidence type="ECO:0000256" key="2">
    <source>
        <dbReference type="ARBA" id="ARBA00022840"/>
    </source>
</evidence>
<dbReference type="InterPro" id="IPR029047">
    <property type="entry name" value="HSP70_peptide-bd_sf"/>
</dbReference>
<dbReference type="Gene3D" id="2.60.34.10">
    <property type="entry name" value="Substrate Binding Domain Of DNAk, Chain A, domain 1"/>
    <property type="match status" value="1"/>
</dbReference>
<dbReference type="OrthoDB" id="3037355at2759"/>